<dbReference type="Pfam" id="PF08242">
    <property type="entry name" value="Methyltransf_12"/>
    <property type="match status" value="1"/>
</dbReference>
<evidence type="ECO:0000259" key="1">
    <source>
        <dbReference type="Pfam" id="PF08242"/>
    </source>
</evidence>
<dbReference type="SUPFAM" id="SSF53335">
    <property type="entry name" value="S-adenosyl-L-methionine-dependent methyltransferases"/>
    <property type="match status" value="1"/>
</dbReference>
<protein>
    <submittedName>
        <fullName evidence="2">Methyltransferase domain-containing protein</fullName>
    </submittedName>
</protein>
<proteinExistence type="predicted"/>
<dbReference type="InterPro" id="IPR013217">
    <property type="entry name" value="Methyltransf_12"/>
</dbReference>
<dbReference type="OrthoDB" id="507855at2"/>
<dbReference type="InterPro" id="IPR016584">
    <property type="entry name" value="MeTrfase_VrtF"/>
</dbReference>
<sequence length="221" mass="24276">MSAMEANDHGQAFYRTKRLNGYDLVTVQAANHLLWRCAPSRLIDLYNSHVTDRHLDIGPGSGYYLDHCTFPSMNPELTLVDLNPDPLTFVQQRLARYSPSVARADLLDSLEDVPNAPFDSIGLNYVLHCLPQTPGGRADVFANIKPLLKPQGVLFGSTVVTGGASATPLSRAFNALYQKMGAFHNELDTVDSLHSALDEHFTSHVLEVRGSVTIFSARGPR</sequence>
<dbReference type="AlphaFoldDB" id="A0A1H1GBP6"/>
<dbReference type="Proteomes" id="UP000183053">
    <property type="component" value="Unassembled WGS sequence"/>
</dbReference>
<dbReference type="GO" id="GO:0008168">
    <property type="term" value="F:methyltransferase activity"/>
    <property type="evidence" value="ECO:0007669"/>
    <property type="project" value="UniProtKB-KW"/>
</dbReference>
<organism evidence="2 3">
    <name type="scientific">Tsukamurella pulmonis</name>
    <dbReference type="NCBI Taxonomy" id="47312"/>
    <lineage>
        <taxon>Bacteria</taxon>
        <taxon>Bacillati</taxon>
        <taxon>Actinomycetota</taxon>
        <taxon>Actinomycetes</taxon>
        <taxon>Mycobacteriales</taxon>
        <taxon>Tsukamurellaceae</taxon>
        <taxon>Tsukamurella</taxon>
    </lineage>
</organism>
<accession>A0A1H1GBP6</accession>
<feature type="domain" description="Methyltransferase type 12" evidence="1">
    <location>
        <begin position="55"/>
        <end position="154"/>
    </location>
</feature>
<gene>
    <name evidence="2" type="ORF">SAMN04489765_3236</name>
</gene>
<dbReference type="GO" id="GO:0032259">
    <property type="term" value="P:methylation"/>
    <property type="evidence" value="ECO:0007669"/>
    <property type="project" value="UniProtKB-KW"/>
</dbReference>
<keyword evidence="2" id="KW-0808">Transferase</keyword>
<dbReference type="EMBL" id="FNLF01000002">
    <property type="protein sequence ID" value="SDR10620.1"/>
    <property type="molecule type" value="Genomic_DNA"/>
</dbReference>
<dbReference type="PIRSF" id="PIRSF011491">
    <property type="entry name" value="Mtase_YbcY_prd"/>
    <property type="match status" value="1"/>
</dbReference>
<evidence type="ECO:0000313" key="2">
    <source>
        <dbReference type="EMBL" id="SDR10620.1"/>
    </source>
</evidence>
<evidence type="ECO:0000313" key="3">
    <source>
        <dbReference type="Proteomes" id="UP000183053"/>
    </source>
</evidence>
<keyword evidence="2" id="KW-0489">Methyltransferase</keyword>
<reference evidence="3" key="1">
    <citation type="submission" date="2016-10" db="EMBL/GenBank/DDBJ databases">
        <authorList>
            <person name="Varghese N."/>
            <person name="Submissions S."/>
        </authorList>
    </citation>
    <scope>NUCLEOTIDE SEQUENCE [LARGE SCALE GENOMIC DNA]</scope>
    <source>
        <strain evidence="3">DSM 44142</strain>
    </source>
</reference>
<dbReference type="Gene3D" id="3.40.50.150">
    <property type="entry name" value="Vaccinia Virus protein VP39"/>
    <property type="match status" value="1"/>
</dbReference>
<dbReference type="CDD" id="cd02440">
    <property type="entry name" value="AdoMet_MTases"/>
    <property type="match status" value="1"/>
</dbReference>
<name>A0A1H1GBP6_9ACTN</name>
<dbReference type="InterPro" id="IPR029063">
    <property type="entry name" value="SAM-dependent_MTases_sf"/>
</dbReference>
<dbReference type="STRING" id="47312.SAMN04489765_3236"/>
<keyword evidence="3" id="KW-1185">Reference proteome</keyword>